<evidence type="ECO:0000259" key="5">
    <source>
        <dbReference type="PROSITE" id="PS50011"/>
    </source>
</evidence>
<protein>
    <submittedName>
        <fullName evidence="6">TKL protein kinase</fullName>
    </submittedName>
</protein>
<evidence type="ECO:0000256" key="1">
    <source>
        <dbReference type="ARBA" id="ARBA00022679"/>
    </source>
</evidence>
<name>A0A225VCG9_9STRA</name>
<dbReference type="GO" id="GO:0005524">
    <property type="term" value="F:ATP binding"/>
    <property type="evidence" value="ECO:0007669"/>
    <property type="project" value="UniProtKB-KW"/>
</dbReference>
<dbReference type="SMART" id="SM00220">
    <property type="entry name" value="S_TKc"/>
    <property type="match status" value="1"/>
</dbReference>
<dbReference type="PANTHER" id="PTHR44329:SF214">
    <property type="entry name" value="PROTEIN KINASE DOMAIN-CONTAINING PROTEIN"/>
    <property type="match status" value="1"/>
</dbReference>
<dbReference type="SUPFAM" id="SSF56112">
    <property type="entry name" value="Protein kinase-like (PK-like)"/>
    <property type="match status" value="1"/>
</dbReference>
<organism evidence="6 7">
    <name type="scientific">Phytophthora megakarya</name>
    <dbReference type="NCBI Taxonomy" id="4795"/>
    <lineage>
        <taxon>Eukaryota</taxon>
        <taxon>Sar</taxon>
        <taxon>Stramenopiles</taxon>
        <taxon>Oomycota</taxon>
        <taxon>Peronosporomycetes</taxon>
        <taxon>Peronosporales</taxon>
        <taxon>Peronosporaceae</taxon>
        <taxon>Phytophthora</taxon>
    </lineage>
</organism>
<dbReference type="PROSITE" id="PS50011">
    <property type="entry name" value="PROTEIN_KINASE_DOM"/>
    <property type="match status" value="1"/>
</dbReference>
<keyword evidence="3 6" id="KW-0418">Kinase</keyword>
<dbReference type="Gene3D" id="1.10.510.10">
    <property type="entry name" value="Transferase(Phosphotransferase) domain 1"/>
    <property type="match status" value="1"/>
</dbReference>
<proteinExistence type="predicted"/>
<keyword evidence="1" id="KW-0808">Transferase</keyword>
<evidence type="ECO:0000256" key="3">
    <source>
        <dbReference type="ARBA" id="ARBA00022777"/>
    </source>
</evidence>
<evidence type="ECO:0000313" key="6">
    <source>
        <dbReference type="EMBL" id="OWZ02180.1"/>
    </source>
</evidence>
<dbReference type="GO" id="GO:0004674">
    <property type="term" value="F:protein serine/threonine kinase activity"/>
    <property type="evidence" value="ECO:0007669"/>
    <property type="project" value="TreeGrafter"/>
</dbReference>
<feature type="domain" description="Protein kinase" evidence="5">
    <location>
        <begin position="17"/>
        <end position="288"/>
    </location>
</feature>
<evidence type="ECO:0000313" key="7">
    <source>
        <dbReference type="Proteomes" id="UP000198211"/>
    </source>
</evidence>
<evidence type="ECO:0000256" key="4">
    <source>
        <dbReference type="ARBA" id="ARBA00022840"/>
    </source>
</evidence>
<keyword evidence="2" id="KW-0547">Nucleotide-binding</keyword>
<dbReference type="Proteomes" id="UP000198211">
    <property type="component" value="Unassembled WGS sequence"/>
</dbReference>
<dbReference type="EMBL" id="NBNE01006339">
    <property type="protein sequence ID" value="OWZ02180.1"/>
    <property type="molecule type" value="Genomic_DNA"/>
</dbReference>
<dbReference type="InterPro" id="IPR000719">
    <property type="entry name" value="Prot_kinase_dom"/>
</dbReference>
<keyword evidence="7" id="KW-1185">Reference proteome</keyword>
<dbReference type="OrthoDB" id="10261027at2759"/>
<gene>
    <name evidence="6" type="ORF">PHMEG_00026301</name>
</gene>
<dbReference type="InterPro" id="IPR011009">
    <property type="entry name" value="Kinase-like_dom_sf"/>
</dbReference>
<keyword evidence="4" id="KW-0067">ATP-binding</keyword>
<dbReference type="Gene3D" id="3.30.200.20">
    <property type="entry name" value="Phosphorylase Kinase, domain 1"/>
    <property type="match status" value="1"/>
</dbReference>
<dbReference type="InterPro" id="IPR051681">
    <property type="entry name" value="Ser/Thr_Kinases-Pseudokinases"/>
</dbReference>
<dbReference type="PANTHER" id="PTHR44329">
    <property type="entry name" value="SERINE/THREONINE-PROTEIN KINASE TNNI3K-RELATED"/>
    <property type="match status" value="1"/>
</dbReference>
<evidence type="ECO:0000256" key="2">
    <source>
        <dbReference type="ARBA" id="ARBA00022741"/>
    </source>
</evidence>
<comment type="caution">
    <text evidence="6">The sequence shown here is derived from an EMBL/GenBank/DDBJ whole genome shotgun (WGS) entry which is preliminary data.</text>
</comment>
<dbReference type="AlphaFoldDB" id="A0A225VCG9"/>
<dbReference type="PROSITE" id="PS00108">
    <property type="entry name" value="PROTEIN_KINASE_ST"/>
    <property type="match status" value="1"/>
</dbReference>
<sequence>MWEHPVILASRIPIDHIELGDIISRGAFGVVFEGRYRDQDVAIKTLLPEKRKDMAHIQAFLSEVKLMATMEHPNIVQFVGVAWESLSDLYCVTEFMAGGDLRTLLKNYLDNDIQQGMNMTKMQIAYDVAHALTYLHSLQPVVLHRDLKSRNILLTESLNAKLTDFGTSRVRSDGSMTSNVGSSLWMAPEVMLGRRYNEKADVFSLGVVISELDTHELPYSHAKESNNKNGRPLPDTAMLQMVSMGKLTVRFSPLMHEDMGHFIERCVNVTPHERPTAAEVLYFLQMAIRNQQY</sequence>
<dbReference type="Pfam" id="PF00069">
    <property type="entry name" value="Pkinase"/>
    <property type="match status" value="1"/>
</dbReference>
<dbReference type="InterPro" id="IPR008271">
    <property type="entry name" value="Ser/Thr_kinase_AS"/>
</dbReference>
<dbReference type="PIRSF" id="PIRSF000654">
    <property type="entry name" value="Integrin-linked_kinase"/>
    <property type="match status" value="1"/>
</dbReference>
<dbReference type="STRING" id="4795.A0A225VCG9"/>
<accession>A0A225VCG9</accession>
<reference evidence="7" key="1">
    <citation type="submission" date="2017-03" db="EMBL/GenBank/DDBJ databases">
        <title>Phytopthora megakarya and P. palmivora, two closely related causual agents of cacao black pod achieved similar genome size and gene model numbers by different mechanisms.</title>
        <authorList>
            <person name="Ali S."/>
            <person name="Shao J."/>
            <person name="Larry D.J."/>
            <person name="Kronmiller B."/>
            <person name="Shen D."/>
            <person name="Strem M.D."/>
            <person name="Melnick R.L."/>
            <person name="Guiltinan M.J."/>
            <person name="Tyler B.M."/>
            <person name="Meinhardt L.W."/>
            <person name="Bailey B.A."/>
        </authorList>
    </citation>
    <scope>NUCLEOTIDE SEQUENCE [LARGE SCALE GENOMIC DNA]</scope>
    <source>
        <strain evidence="7">zdho120</strain>
    </source>
</reference>
<dbReference type="FunFam" id="3.30.200.20:FF:000180">
    <property type="entry name" value="serine/threonine-protein kinase STY46-like"/>
    <property type="match status" value="1"/>
</dbReference>